<reference evidence="3 5" key="2">
    <citation type="submission" date="2018-03" db="EMBL/GenBank/DDBJ databases">
        <authorList>
            <person name="Fogelqvist J."/>
        </authorList>
    </citation>
    <scope>NUCLEOTIDE SEQUENCE [LARGE SCALE GENOMIC DNA]</scope>
</reference>
<geneLocation type="mitochondrion" evidence="3"/>
<name>A0A0G4J2L1_PLABS</name>
<feature type="chain" id="PRO_5035990837" description="Endonuclease/exonuclease/phosphatase domain-containing protein" evidence="1">
    <location>
        <begin position="26"/>
        <end position="343"/>
    </location>
</feature>
<dbReference type="EMBL" id="OVEO01000009">
    <property type="protein sequence ID" value="SPQ98409.1"/>
    <property type="molecule type" value="Genomic_DNA"/>
</dbReference>
<organism evidence="2 4">
    <name type="scientific">Plasmodiophora brassicae</name>
    <name type="common">Clubroot disease agent</name>
    <dbReference type="NCBI Taxonomy" id="37360"/>
    <lineage>
        <taxon>Eukaryota</taxon>
        <taxon>Sar</taxon>
        <taxon>Rhizaria</taxon>
        <taxon>Endomyxa</taxon>
        <taxon>Phytomyxea</taxon>
        <taxon>Plasmodiophorida</taxon>
        <taxon>Plasmodiophoridae</taxon>
        <taxon>Plasmodiophora</taxon>
    </lineage>
</organism>
<gene>
    <name evidence="2" type="ORF">PBRA_008727</name>
    <name evidence="3" type="ORF">PLBR_LOCUS5624</name>
</gene>
<evidence type="ECO:0000313" key="2">
    <source>
        <dbReference type="EMBL" id="CEP01785.1"/>
    </source>
</evidence>
<protein>
    <recommendedName>
        <fullName evidence="6">Endonuclease/exonuclease/phosphatase domain-containing protein</fullName>
    </recommendedName>
</protein>
<dbReference type="EMBL" id="CDSF01000118">
    <property type="protein sequence ID" value="CEP01785.1"/>
    <property type="molecule type" value="Genomic_DNA"/>
</dbReference>
<evidence type="ECO:0000313" key="5">
    <source>
        <dbReference type="Proteomes" id="UP000290189"/>
    </source>
</evidence>
<feature type="signal peptide" evidence="1">
    <location>
        <begin position="1"/>
        <end position="25"/>
    </location>
</feature>
<evidence type="ECO:0000313" key="3">
    <source>
        <dbReference type="EMBL" id="SPQ98409.1"/>
    </source>
</evidence>
<keyword evidence="3" id="KW-0496">Mitochondrion</keyword>
<dbReference type="SUPFAM" id="SSF56219">
    <property type="entry name" value="DNase I-like"/>
    <property type="match status" value="1"/>
</dbReference>
<dbReference type="Proteomes" id="UP000039324">
    <property type="component" value="Unassembled WGS sequence"/>
</dbReference>
<evidence type="ECO:0008006" key="6">
    <source>
        <dbReference type="Google" id="ProtNLM"/>
    </source>
</evidence>
<dbReference type="GO" id="GO:0003824">
    <property type="term" value="F:catalytic activity"/>
    <property type="evidence" value="ECO:0007669"/>
    <property type="project" value="InterPro"/>
</dbReference>
<keyword evidence="4" id="KW-1185">Reference proteome</keyword>
<reference evidence="2 4" key="1">
    <citation type="submission" date="2015-02" db="EMBL/GenBank/DDBJ databases">
        <authorList>
            <person name="Chooi Y.-H."/>
        </authorList>
    </citation>
    <scope>NUCLEOTIDE SEQUENCE [LARGE SCALE GENOMIC DNA]</scope>
    <source>
        <strain evidence="2">E3</strain>
    </source>
</reference>
<dbReference type="AlphaFoldDB" id="A0A0G4J2L1"/>
<keyword evidence="1" id="KW-0732">Signal</keyword>
<dbReference type="OMA" id="VEFTHEH"/>
<evidence type="ECO:0000256" key="1">
    <source>
        <dbReference type="SAM" id="SignalP"/>
    </source>
</evidence>
<dbReference type="Gene3D" id="3.60.10.10">
    <property type="entry name" value="Endonuclease/exonuclease/phosphatase"/>
    <property type="match status" value="1"/>
</dbReference>
<dbReference type="Proteomes" id="UP000290189">
    <property type="component" value="Unassembled WGS sequence"/>
</dbReference>
<proteinExistence type="predicted"/>
<sequence>MAGGAGWWLRRIVVVVVVVVAGVSAGDVCRSAVLSVLTYNVLQAEEAFADGWGCPAEIARRDGLVAGGGVSRREAEARLSRERFRRLSRFLDGVRGSVSVMALQEVDALSPSLLDVFVAERGPWRVACTAVLGTETTVLLVDVSVARPTASGTVPVGCSCYATVDVVGGPTVTIVAVKLPSGPIRDPTRVEQTVSALLHASPAASSSPSSAAIIMGDFNTHLPDLLPVVSRVAGDPTWHVETARNRTRPMTTQNEANFIAAYDGVLLHGLTARSRAVVHQTGFMPKYLGDGSAFAYADGPFPVISGDLLHGGVVLPGNRANQSLSDHLAVRVDICLRPRLAIQ</sequence>
<dbReference type="InterPro" id="IPR036691">
    <property type="entry name" value="Endo/exonu/phosph_ase_sf"/>
</dbReference>
<evidence type="ECO:0000313" key="4">
    <source>
        <dbReference type="Proteomes" id="UP000039324"/>
    </source>
</evidence>
<accession>A0A0G4J2L1</accession>